<keyword evidence="1" id="KW-0472">Membrane</keyword>
<dbReference type="PANTHER" id="PTHR30590">
    <property type="entry name" value="INNER MEMBRANE PROTEIN"/>
    <property type="match status" value="1"/>
</dbReference>
<protein>
    <submittedName>
        <fullName evidence="3">DUF418 domain-containing protein</fullName>
    </submittedName>
</protein>
<evidence type="ECO:0000256" key="1">
    <source>
        <dbReference type="SAM" id="Phobius"/>
    </source>
</evidence>
<dbReference type="PANTHER" id="PTHR30590:SF2">
    <property type="entry name" value="INNER MEMBRANE PROTEIN"/>
    <property type="match status" value="1"/>
</dbReference>
<keyword evidence="4" id="KW-1185">Reference proteome</keyword>
<feature type="domain" description="DUF418" evidence="2">
    <location>
        <begin position="233"/>
        <end position="389"/>
    </location>
</feature>
<accession>A0A558AZP8</accession>
<dbReference type="Proteomes" id="UP000315103">
    <property type="component" value="Unassembled WGS sequence"/>
</dbReference>
<name>A0A558AZP8_9STAP</name>
<organism evidence="3 4">
    <name type="scientific">Salinicoccus cyprini</name>
    <dbReference type="NCBI Taxonomy" id="2493691"/>
    <lineage>
        <taxon>Bacteria</taxon>
        <taxon>Bacillati</taxon>
        <taxon>Bacillota</taxon>
        <taxon>Bacilli</taxon>
        <taxon>Bacillales</taxon>
        <taxon>Staphylococcaceae</taxon>
        <taxon>Salinicoccus</taxon>
    </lineage>
</organism>
<feature type="transmembrane region" description="Helical" evidence="1">
    <location>
        <begin position="20"/>
        <end position="38"/>
    </location>
</feature>
<feature type="transmembrane region" description="Helical" evidence="1">
    <location>
        <begin position="58"/>
        <end position="87"/>
    </location>
</feature>
<dbReference type="InterPro" id="IPR052529">
    <property type="entry name" value="Bact_Transport_Assoc"/>
</dbReference>
<feature type="transmembrane region" description="Helical" evidence="1">
    <location>
        <begin position="99"/>
        <end position="119"/>
    </location>
</feature>
<feature type="transmembrane region" description="Helical" evidence="1">
    <location>
        <begin position="350"/>
        <end position="371"/>
    </location>
</feature>
<dbReference type="OrthoDB" id="9807744at2"/>
<feature type="transmembrane region" description="Helical" evidence="1">
    <location>
        <begin position="284"/>
        <end position="306"/>
    </location>
</feature>
<keyword evidence="1" id="KW-1133">Transmembrane helix</keyword>
<proteinExistence type="predicted"/>
<sequence length="396" mass="44406">MQQNYTPVQSPERVFELDAVRGFALFGILMMNIMSFAGPQVEGQLTMQTSDIYTGSNAIVIFLINVLVTSNFYTMFSFLFGLGFYIFLSRAEKKPGSTYLLFTRRMVVLLCFGIAHAVFIWYGDILTVYAITGLLLMFFYRFKPAVNLIVAIILLLLGTVFVLLLTLLMYSVRNMDMGEFIVPGNGFGMMSAAEGSYMDIVNLNISVLSMMITSNVVMVPFVLAMFLIGLYVGQKGYFERLASIGGLLWKVALVGIIAGLPIKFLTGYAMTYGMEDPMWSIASMLAYTIGGPLMSLGYVALLLLIMRRFRGLTGLLQPVGQMALTNYIGQSIVMITLFFGFDLFNTIDAVWFPAIVLGTFIVQIVLSHLWMKQFRFGPLEWIWRTLTYGRILGIKK</sequence>
<dbReference type="EMBL" id="VMSJ01000001">
    <property type="protein sequence ID" value="TVT29730.1"/>
    <property type="molecule type" value="Genomic_DNA"/>
</dbReference>
<keyword evidence="1" id="KW-0812">Transmembrane</keyword>
<reference evidence="3 4" key="1">
    <citation type="submission" date="2019-07" db="EMBL/GenBank/DDBJ databases">
        <title>Salinicoccus cyprini sp. nov., isolated from gastro-intestinal tract of mirror carp, Cyprinus carpio var. specularis, collected from Gobind Sagar Reservoir, Himachal Pradesh, India.</title>
        <authorList>
            <person name="Talwar C."/>
            <person name="Singh A.K."/>
            <person name="Lal R."/>
            <person name="Negi R.K."/>
        </authorList>
    </citation>
    <scope>NUCLEOTIDE SEQUENCE [LARGE SCALE GENOMIC DNA]</scope>
    <source>
        <strain evidence="3 4">CT19</strain>
    </source>
</reference>
<dbReference type="Pfam" id="PF04235">
    <property type="entry name" value="DUF418"/>
    <property type="match status" value="1"/>
</dbReference>
<feature type="transmembrane region" description="Helical" evidence="1">
    <location>
        <begin position="149"/>
        <end position="170"/>
    </location>
</feature>
<dbReference type="RefSeq" id="WP_145286914.1">
    <property type="nucleotide sequence ID" value="NZ_VMSJ01000001.1"/>
</dbReference>
<dbReference type="InterPro" id="IPR007349">
    <property type="entry name" value="DUF418"/>
</dbReference>
<dbReference type="AlphaFoldDB" id="A0A558AZP8"/>
<feature type="transmembrane region" description="Helical" evidence="1">
    <location>
        <begin position="207"/>
        <end position="232"/>
    </location>
</feature>
<feature type="transmembrane region" description="Helical" evidence="1">
    <location>
        <begin position="125"/>
        <end position="142"/>
    </location>
</feature>
<evidence type="ECO:0000313" key="3">
    <source>
        <dbReference type="EMBL" id="TVT29730.1"/>
    </source>
</evidence>
<evidence type="ECO:0000259" key="2">
    <source>
        <dbReference type="Pfam" id="PF04235"/>
    </source>
</evidence>
<comment type="caution">
    <text evidence="3">The sequence shown here is derived from an EMBL/GenBank/DDBJ whole genome shotgun (WGS) entry which is preliminary data.</text>
</comment>
<feature type="transmembrane region" description="Helical" evidence="1">
    <location>
        <begin position="244"/>
        <end position="264"/>
    </location>
</feature>
<gene>
    <name evidence="3" type="ORF">FO441_05475</name>
</gene>
<evidence type="ECO:0000313" key="4">
    <source>
        <dbReference type="Proteomes" id="UP000315103"/>
    </source>
</evidence>